<dbReference type="InterPro" id="IPR026590">
    <property type="entry name" value="Ssirtuin_cat_dom"/>
</dbReference>
<accession>A0A4U0TUU3</accession>
<feature type="compositionally biased region" description="Polar residues" evidence="8">
    <location>
        <begin position="543"/>
        <end position="568"/>
    </location>
</feature>
<feature type="binding site" evidence="7">
    <location>
        <position position="324"/>
    </location>
    <ligand>
        <name>Zn(2+)</name>
        <dbReference type="ChEBI" id="CHEBI:29105"/>
    </ligand>
</feature>
<dbReference type="Pfam" id="PF02146">
    <property type="entry name" value="SIR2"/>
    <property type="match status" value="1"/>
</dbReference>
<evidence type="ECO:0000256" key="2">
    <source>
        <dbReference type="ARBA" id="ARBA00006924"/>
    </source>
</evidence>
<dbReference type="GO" id="GO:0046872">
    <property type="term" value="F:metal ion binding"/>
    <property type="evidence" value="ECO:0007669"/>
    <property type="project" value="UniProtKB-KW"/>
</dbReference>
<evidence type="ECO:0000256" key="1">
    <source>
        <dbReference type="ARBA" id="ARBA00001947"/>
    </source>
</evidence>
<name>A0A4U0TUU3_9PEZI</name>
<feature type="region of interest" description="Disordered" evidence="8">
    <location>
        <begin position="495"/>
        <end position="609"/>
    </location>
</feature>
<keyword evidence="5 7" id="KW-0862">Zinc</keyword>
<feature type="active site" description="Proton acceptor" evidence="7">
    <location>
        <position position="289"/>
    </location>
</feature>
<dbReference type="InterPro" id="IPR029035">
    <property type="entry name" value="DHS-like_NAD/FAD-binding_dom"/>
</dbReference>
<evidence type="ECO:0000256" key="4">
    <source>
        <dbReference type="ARBA" id="ARBA00022723"/>
    </source>
</evidence>
<dbReference type="Gene3D" id="3.30.1600.10">
    <property type="entry name" value="SIR2/SIRT2 'Small Domain"/>
    <property type="match status" value="1"/>
</dbReference>
<dbReference type="OrthoDB" id="420264at2759"/>
<organism evidence="10 11">
    <name type="scientific">Salinomyces thailandicus</name>
    <dbReference type="NCBI Taxonomy" id="706561"/>
    <lineage>
        <taxon>Eukaryota</taxon>
        <taxon>Fungi</taxon>
        <taxon>Dikarya</taxon>
        <taxon>Ascomycota</taxon>
        <taxon>Pezizomycotina</taxon>
        <taxon>Dothideomycetes</taxon>
        <taxon>Dothideomycetidae</taxon>
        <taxon>Mycosphaerellales</taxon>
        <taxon>Teratosphaeriaceae</taxon>
        <taxon>Salinomyces</taxon>
    </lineage>
</organism>
<protein>
    <recommendedName>
        <fullName evidence="9">Deacetylase sirtuin-type domain-containing protein</fullName>
    </recommendedName>
</protein>
<comment type="caution">
    <text evidence="10">The sequence shown here is derived from an EMBL/GenBank/DDBJ whole genome shotgun (WGS) entry which is preliminary data.</text>
</comment>
<dbReference type="PANTHER" id="PTHR11085:SF9">
    <property type="entry name" value="NAD-DEPENDENT PROTEIN DEACETYLASE SIRTUIN-1"/>
    <property type="match status" value="1"/>
</dbReference>
<evidence type="ECO:0000256" key="3">
    <source>
        <dbReference type="ARBA" id="ARBA00022679"/>
    </source>
</evidence>
<feature type="binding site" evidence="7">
    <location>
        <position position="297"/>
    </location>
    <ligand>
        <name>Zn(2+)</name>
        <dbReference type="ChEBI" id="CHEBI:29105"/>
    </ligand>
</feature>
<evidence type="ECO:0000256" key="7">
    <source>
        <dbReference type="PROSITE-ProRule" id="PRU00236"/>
    </source>
</evidence>
<evidence type="ECO:0000259" key="9">
    <source>
        <dbReference type="PROSITE" id="PS50305"/>
    </source>
</evidence>
<feature type="domain" description="Deacetylase sirtuin-type" evidence="9">
    <location>
        <begin position="161"/>
        <end position="459"/>
    </location>
</feature>
<feature type="region of interest" description="Disordered" evidence="8">
    <location>
        <begin position="329"/>
        <end position="366"/>
    </location>
</feature>
<feature type="region of interest" description="Disordered" evidence="8">
    <location>
        <begin position="40"/>
        <end position="61"/>
    </location>
</feature>
<dbReference type="PANTHER" id="PTHR11085">
    <property type="entry name" value="NAD-DEPENDENT PROTEIN DEACYLASE SIRTUIN-5, MITOCHONDRIAL-RELATED"/>
    <property type="match status" value="1"/>
</dbReference>
<keyword evidence="3" id="KW-0808">Transferase</keyword>
<dbReference type="SUPFAM" id="SSF52467">
    <property type="entry name" value="DHS-like NAD/FAD-binding domain"/>
    <property type="match status" value="1"/>
</dbReference>
<evidence type="ECO:0000256" key="8">
    <source>
        <dbReference type="SAM" id="MobiDB-lite"/>
    </source>
</evidence>
<comment type="similarity">
    <text evidence="2">Belongs to the sirtuin family. Class I subfamily.</text>
</comment>
<keyword evidence="11" id="KW-1185">Reference proteome</keyword>
<dbReference type="AlphaFoldDB" id="A0A4U0TUU3"/>
<dbReference type="Gene3D" id="3.40.50.1220">
    <property type="entry name" value="TPP-binding domain"/>
    <property type="match status" value="1"/>
</dbReference>
<feature type="region of interest" description="Disordered" evidence="8">
    <location>
        <begin position="1"/>
        <end position="24"/>
    </location>
</feature>
<dbReference type="InterPro" id="IPR003000">
    <property type="entry name" value="Sirtuin"/>
</dbReference>
<dbReference type="GO" id="GO:0005634">
    <property type="term" value="C:nucleus"/>
    <property type="evidence" value="ECO:0007669"/>
    <property type="project" value="TreeGrafter"/>
</dbReference>
<gene>
    <name evidence="10" type="ORF">B0A50_05839</name>
</gene>
<keyword evidence="6" id="KW-0520">NAD</keyword>
<proteinExistence type="inferred from homology"/>
<evidence type="ECO:0000256" key="5">
    <source>
        <dbReference type="ARBA" id="ARBA00022833"/>
    </source>
</evidence>
<evidence type="ECO:0000313" key="11">
    <source>
        <dbReference type="Proteomes" id="UP000308549"/>
    </source>
</evidence>
<feature type="binding site" evidence="7">
    <location>
        <position position="321"/>
    </location>
    <ligand>
        <name>Zn(2+)</name>
        <dbReference type="ChEBI" id="CHEBI:29105"/>
    </ligand>
</feature>
<dbReference type="InterPro" id="IPR026591">
    <property type="entry name" value="Sirtuin_cat_small_dom_sf"/>
</dbReference>
<feature type="compositionally biased region" description="Basic residues" evidence="8">
    <location>
        <begin position="333"/>
        <end position="344"/>
    </location>
</feature>
<evidence type="ECO:0000256" key="6">
    <source>
        <dbReference type="ARBA" id="ARBA00023027"/>
    </source>
</evidence>
<comment type="cofactor">
    <cofactor evidence="1">
        <name>Zn(2+)</name>
        <dbReference type="ChEBI" id="CHEBI:29105"/>
    </cofactor>
</comment>
<dbReference type="Proteomes" id="UP000308549">
    <property type="component" value="Unassembled WGS sequence"/>
</dbReference>
<dbReference type="GO" id="GO:0046970">
    <property type="term" value="F:histone H4K16 deacetylase activity, NAD-dependent"/>
    <property type="evidence" value="ECO:0007669"/>
    <property type="project" value="TreeGrafter"/>
</dbReference>
<feature type="binding site" evidence="7">
    <location>
        <position position="300"/>
    </location>
    <ligand>
        <name>Zn(2+)</name>
        <dbReference type="ChEBI" id="CHEBI:29105"/>
    </ligand>
</feature>
<dbReference type="GO" id="GO:0070403">
    <property type="term" value="F:NAD+ binding"/>
    <property type="evidence" value="ECO:0007669"/>
    <property type="project" value="InterPro"/>
</dbReference>
<sequence>MADSPVAPHVATPRSQLKRKHGEVVDRTADDVANEVAAAHVTNGGAEDQSALQERKLEDDELSGEDASMFEDILDSIELEPYVAATDDPTALRPELMAGLRKDLRRIGPEAFIEKYVTSRKIPTRLLGTVFGIDPGVGIDSAWYVRVLCLAILRAYHKRQKLMQYNTIDDAANLLRESKNIMVITGAGISTSLGIPDFRSRGTGFYDKIRALGFESGEDVFDIHMFDEDPSIFYSLAGDILPDQQRYTPTHAFIKLLQDKGKLQTNYTQNIDNLEELAGIDRARLIQCHGSFATASCRKCKVQVSGQAIFADIRAKRVALCKTCLQNPPAPRPQKKRKHSKPRKNGWEDSDDDESSSSTAYDIPQPGVMKPDITFFGEQLPDTFFNRFTDHDSPTVDLCLVIGTSLKVAPVSEMANHLPQNIPHIFISREPIEHVNFDIQLLGDCDYVVYELCRRAGWELRHEMIPEEFRVKVRPVEEFSYRWQVKPRKSKAAAVAAADSETVGSGRMLSSRVGSSLAVPPHESAGGRTPSPLRSGPACTGIPGTTSPSSRNGYSPQAPKSATPQIQGRSVPAPMTSKTSNSNGSSGSGGDTFFALLQQSVSKPPPPQP</sequence>
<dbReference type="EMBL" id="NAJL01000033">
    <property type="protein sequence ID" value="TKA25742.1"/>
    <property type="molecule type" value="Genomic_DNA"/>
</dbReference>
<reference evidence="10 11" key="1">
    <citation type="submission" date="2017-03" db="EMBL/GenBank/DDBJ databases">
        <title>Genomes of endolithic fungi from Antarctica.</title>
        <authorList>
            <person name="Coleine C."/>
            <person name="Masonjones S."/>
            <person name="Stajich J.E."/>
        </authorList>
    </citation>
    <scope>NUCLEOTIDE SEQUENCE [LARGE SCALE GENOMIC DNA]</scope>
    <source>
        <strain evidence="10 11">CCFEE 6315</strain>
    </source>
</reference>
<keyword evidence="4 7" id="KW-0479">Metal-binding</keyword>
<dbReference type="PROSITE" id="PS50305">
    <property type="entry name" value="SIRTUIN"/>
    <property type="match status" value="1"/>
</dbReference>
<evidence type="ECO:0000313" key="10">
    <source>
        <dbReference type="EMBL" id="TKA25742.1"/>
    </source>
</evidence>
<dbReference type="InterPro" id="IPR050134">
    <property type="entry name" value="NAD-dep_sirtuin_deacylases"/>
</dbReference>